<protein>
    <submittedName>
        <fullName evidence="3">Excinuclease ABC subunit C</fullName>
    </submittedName>
</protein>
<proteinExistence type="inferred from homology"/>
<keyword evidence="4" id="KW-1185">Reference proteome</keyword>
<dbReference type="OrthoDB" id="677560at2"/>
<dbReference type="AlphaFoldDB" id="A0A2N0VKZ0"/>
<dbReference type="SUPFAM" id="SSF82771">
    <property type="entry name" value="GIY-YIG endonuclease"/>
    <property type="match status" value="1"/>
</dbReference>
<evidence type="ECO:0000313" key="3">
    <source>
        <dbReference type="EMBL" id="PKD44850.1"/>
    </source>
</evidence>
<dbReference type="InterPro" id="IPR000305">
    <property type="entry name" value="GIY-YIG_endonuc"/>
</dbReference>
<organism evidence="3 4">
    <name type="scientific">Rhodohalobacter barkolensis</name>
    <dbReference type="NCBI Taxonomy" id="2053187"/>
    <lineage>
        <taxon>Bacteria</taxon>
        <taxon>Pseudomonadati</taxon>
        <taxon>Balneolota</taxon>
        <taxon>Balneolia</taxon>
        <taxon>Balneolales</taxon>
        <taxon>Balneolaceae</taxon>
        <taxon>Rhodohalobacter</taxon>
    </lineage>
</organism>
<evidence type="ECO:0000313" key="4">
    <source>
        <dbReference type="Proteomes" id="UP000233398"/>
    </source>
</evidence>
<accession>A0A2N0VKZ0</accession>
<dbReference type="EMBL" id="PISP01000001">
    <property type="protein sequence ID" value="PKD44850.1"/>
    <property type="molecule type" value="Genomic_DNA"/>
</dbReference>
<sequence length="90" mass="10880">MKYYLYILQSKVKETYYVGMSNDPDRRLHFHNTDNRKAHTSRYRPWKIAYSHPLESKKEAIAAESKVKSWKSKKMIRLLIEDVINIEDYL</sequence>
<dbReference type="PANTHER" id="PTHR34477:SF1">
    <property type="entry name" value="UPF0213 PROTEIN YHBQ"/>
    <property type="match status" value="1"/>
</dbReference>
<evidence type="ECO:0000259" key="2">
    <source>
        <dbReference type="PROSITE" id="PS50164"/>
    </source>
</evidence>
<name>A0A2N0VKZ0_9BACT</name>
<dbReference type="Proteomes" id="UP000233398">
    <property type="component" value="Unassembled WGS sequence"/>
</dbReference>
<evidence type="ECO:0000256" key="1">
    <source>
        <dbReference type="ARBA" id="ARBA00007435"/>
    </source>
</evidence>
<dbReference type="PANTHER" id="PTHR34477">
    <property type="entry name" value="UPF0213 PROTEIN YHBQ"/>
    <property type="match status" value="1"/>
</dbReference>
<dbReference type="Gene3D" id="3.40.1440.10">
    <property type="entry name" value="GIY-YIG endonuclease"/>
    <property type="match status" value="1"/>
</dbReference>
<comment type="caution">
    <text evidence="3">The sequence shown here is derived from an EMBL/GenBank/DDBJ whole genome shotgun (WGS) entry which is preliminary data.</text>
</comment>
<dbReference type="Pfam" id="PF01541">
    <property type="entry name" value="GIY-YIG"/>
    <property type="match status" value="1"/>
</dbReference>
<gene>
    <name evidence="3" type="ORF">CWD77_05155</name>
</gene>
<dbReference type="CDD" id="cd10449">
    <property type="entry name" value="GIY-YIG_SLX1_like"/>
    <property type="match status" value="1"/>
</dbReference>
<dbReference type="PROSITE" id="PS50164">
    <property type="entry name" value="GIY_YIG"/>
    <property type="match status" value="1"/>
</dbReference>
<dbReference type="InterPro" id="IPR035901">
    <property type="entry name" value="GIY-YIG_endonuc_sf"/>
</dbReference>
<reference evidence="3 4" key="1">
    <citation type="submission" date="2017-11" db="EMBL/GenBank/DDBJ databases">
        <title>Rhodohalobacter 15182 sp. nov., isolated from a salt lake.</title>
        <authorList>
            <person name="Han S."/>
        </authorList>
    </citation>
    <scope>NUCLEOTIDE SEQUENCE [LARGE SCALE GENOMIC DNA]</scope>
    <source>
        <strain evidence="3 4">15182</strain>
    </source>
</reference>
<feature type="domain" description="GIY-YIG" evidence="2">
    <location>
        <begin position="1"/>
        <end position="77"/>
    </location>
</feature>
<dbReference type="InterPro" id="IPR050190">
    <property type="entry name" value="UPF0213_domain"/>
</dbReference>
<dbReference type="RefSeq" id="WP_101072138.1">
    <property type="nucleotide sequence ID" value="NZ_PISP01000001.1"/>
</dbReference>
<comment type="similarity">
    <text evidence="1">Belongs to the UPF0213 family.</text>
</comment>